<dbReference type="Gene3D" id="3.40.50.720">
    <property type="entry name" value="NAD(P)-binding Rossmann-like Domain"/>
    <property type="match status" value="1"/>
</dbReference>
<dbReference type="SUPFAM" id="SSF55347">
    <property type="entry name" value="Glyceraldehyde-3-phosphate dehydrogenase-like, C-terminal domain"/>
    <property type="match status" value="1"/>
</dbReference>
<evidence type="ECO:0000313" key="6">
    <source>
        <dbReference type="Proteomes" id="UP001589748"/>
    </source>
</evidence>
<proteinExistence type="inferred from homology"/>
<feature type="domain" description="Gfo/Idh/MocA-like oxidoreductase N-terminal" evidence="3">
    <location>
        <begin position="17"/>
        <end position="134"/>
    </location>
</feature>
<dbReference type="EMBL" id="JBHMDM010000007">
    <property type="protein sequence ID" value="MFB9377746.1"/>
    <property type="molecule type" value="Genomic_DNA"/>
</dbReference>
<dbReference type="PANTHER" id="PTHR43708:SF5">
    <property type="entry name" value="CONSERVED EXPRESSED OXIDOREDUCTASE (EUROFUNG)-RELATED"/>
    <property type="match status" value="1"/>
</dbReference>
<protein>
    <submittedName>
        <fullName evidence="5">Gfo/Idh/MocA family oxidoreductase</fullName>
    </submittedName>
</protein>
<dbReference type="InterPro" id="IPR036291">
    <property type="entry name" value="NAD(P)-bd_dom_sf"/>
</dbReference>
<evidence type="ECO:0000259" key="4">
    <source>
        <dbReference type="Pfam" id="PF22725"/>
    </source>
</evidence>
<dbReference type="InterPro" id="IPR051317">
    <property type="entry name" value="Gfo/Idh/MocA_oxidoreduct"/>
</dbReference>
<dbReference type="Proteomes" id="UP001589748">
    <property type="component" value="Unassembled WGS sequence"/>
</dbReference>
<evidence type="ECO:0000256" key="1">
    <source>
        <dbReference type="ARBA" id="ARBA00010928"/>
    </source>
</evidence>
<sequence>MTHDAVPTDLAEPFPPVRFALVGYGGGGRFFHAPIISGADGCDLVAVVTGNPERAALARAEHGVRTVAELEELADLGVEAVAISTPAATHTELTDRALRLGLATVCDKPFALDAAAAEATVALAAERDVLLSVYQNRRFDSDLLTLRRVLQEGTLGEVVRFESAFERWADSEPPAAGAGLLRDFGSHLVDQALHLFGPVATVAAQTRSRAAGPDAPEDDVRLQLTHVNGVRSELSGSWKQAQPAPRFRVTGTRGSFVLDAPMDSQEAALLAGRTPRADGAAWGVEPPHHFARVAVGSGPALPVPSEAGAWPRFYAAVARAVRGRGPLPVEPGEAIASMRVLDAARRAAAEGTTVRLA</sequence>
<dbReference type="Pfam" id="PF01408">
    <property type="entry name" value="GFO_IDH_MocA"/>
    <property type="match status" value="1"/>
</dbReference>
<feature type="domain" description="GFO/IDH/MocA-like oxidoreductase" evidence="4">
    <location>
        <begin position="144"/>
        <end position="256"/>
    </location>
</feature>
<dbReference type="SUPFAM" id="SSF51735">
    <property type="entry name" value="NAD(P)-binding Rossmann-fold domains"/>
    <property type="match status" value="1"/>
</dbReference>
<dbReference type="PANTHER" id="PTHR43708">
    <property type="entry name" value="CONSERVED EXPRESSED OXIDOREDUCTASE (EUROFUNG)"/>
    <property type="match status" value="1"/>
</dbReference>
<evidence type="ECO:0000256" key="2">
    <source>
        <dbReference type="ARBA" id="ARBA00023002"/>
    </source>
</evidence>
<evidence type="ECO:0000313" key="5">
    <source>
        <dbReference type="EMBL" id="MFB9377746.1"/>
    </source>
</evidence>
<reference evidence="5 6" key="1">
    <citation type="submission" date="2024-09" db="EMBL/GenBank/DDBJ databases">
        <authorList>
            <person name="Sun Q."/>
            <person name="Mori K."/>
        </authorList>
    </citation>
    <scope>NUCLEOTIDE SEQUENCE [LARGE SCALE GENOMIC DNA]</scope>
    <source>
        <strain evidence="5 6">TISTR 1856</strain>
    </source>
</reference>
<name>A0ABV5LUH9_9ACTN</name>
<dbReference type="Gene3D" id="3.30.360.10">
    <property type="entry name" value="Dihydrodipicolinate Reductase, domain 2"/>
    <property type="match status" value="1"/>
</dbReference>
<accession>A0ABV5LUH9</accession>
<keyword evidence="6" id="KW-1185">Reference proteome</keyword>
<dbReference type="InterPro" id="IPR000683">
    <property type="entry name" value="Gfo/Idh/MocA-like_OxRdtase_N"/>
</dbReference>
<gene>
    <name evidence="5" type="ORF">ACFFVI_12285</name>
</gene>
<dbReference type="InterPro" id="IPR055170">
    <property type="entry name" value="GFO_IDH_MocA-like_dom"/>
</dbReference>
<organism evidence="5 6">
    <name type="scientific">Kineococcus gynurae</name>
    <dbReference type="NCBI Taxonomy" id="452979"/>
    <lineage>
        <taxon>Bacteria</taxon>
        <taxon>Bacillati</taxon>
        <taxon>Actinomycetota</taxon>
        <taxon>Actinomycetes</taxon>
        <taxon>Kineosporiales</taxon>
        <taxon>Kineosporiaceae</taxon>
        <taxon>Kineococcus</taxon>
    </lineage>
</organism>
<comment type="similarity">
    <text evidence="1">Belongs to the Gfo/Idh/MocA family.</text>
</comment>
<dbReference type="Pfam" id="PF22725">
    <property type="entry name" value="GFO_IDH_MocA_C3"/>
    <property type="match status" value="1"/>
</dbReference>
<keyword evidence="2" id="KW-0560">Oxidoreductase</keyword>
<dbReference type="RefSeq" id="WP_380137920.1">
    <property type="nucleotide sequence ID" value="NZ_JBHLUI010000008.1"/>
</dbReference>
<comment type="caution">
    <text evidence="5">The sequence shown here is derived from an EMBL/GenBank/DDBJ whole genome shotgun (WGS) entry which is preliminary data.</text>
</comment>
<evidence type="ECO:0000259" key="3">
    <source>
        <dbReference type="Pfam" id="PF01408"/>
    </source>
</evidence>